<evidence type="ECO:0008006" key="3">
    <source>
        <dbReference type="Google" id="ProtNLM"/>
    </source>
</evidence>
<dbReference type="Pfam" id="PF04724">
    <property type="entry name" value="Glyco_transf_17"/>
    <property type="match status" value="1"/>
</dbReference>
<evidence type="ECO:0000313" key="2">
    <source>
        <dbReference type="Proteomes" id="UP000742631"/>
    </source>
</evidence>
<protein>
    <recommendedName>
        <fullName evidence="3">N-acetylglucosaminyltransferase</fullName>
    </recommendedName>
</protein>
<reference evidence="1" key="1">
    <citation type="journal article" date="2021" name="PeerJ">
        <title>Extensive microbial diversity within the chicken gut microbiome revealed by metagenomics and culture.</title>
        <authorList>
            <person name="Gilroy R."/>
            <person name="Ravi A."/>
            <person name="Getino M."/>
            <person name="Pursley I."/>
            <person name="Horton D.L."/>
            <person name="Alikhan N.F."/>
            <person name="Baker D."/>
            <person name="Gharbi K."/>
            <person name="Hall N."/>
            <person name="Watson M."/>
            <person name="Adriaenssens E.M."/>
            <person name="Foster-Nyarko E."/>
            <person name="Jarju S."/>
            <person name="Secka A."/>
            <person name="Antonio M."/>
            <person name="Oren A."/>
            <person name="Chaudhuri R.R."/>
            <person name="La Ragione R."/>
            <person name="Hildebrand F."/>
            <person name="Pallen M.J."/>
        </authorList>
    </citation>
    <scope>NUCLEOTIDE SEQUENCE</scope>
    <source>
        <strain evidence="1">316</strain>
    </source>
</reference>
<comment type="caution">
    <text evidence="1">The sequence shown here is derived from an EMBL/GenBank/DDBJ whole genome shotgun (WGS) entry which is preliminary data.</text>
</comment>
<sequence>MRVFDCFLFFNELDLLEIRLDELDDSVDVFVIVEATVTFKGNHKPLYFSENRERFAPWLKKIRHLIVDDTPDTDDPWVRQYYQRECLRKGFEDASPEDLIIISDVDEILSPDGVNRLKGETRKCYIETLLFYQSLNLMTATARTWSQTFGGPKSQIDSIPNFSEARAIKNMDFGFVDAAGWHFSSVGNVSAIMTKLSSISENSPQVLKMNNHGYLEKHKSNRTLFFTGEKLINIHPGEGFPGKISNNIDMYCKLGLITEDYEAGEKLVDALEKASKASVDNAVFIPEILDPTDL</sequence>
<dbReference type="GO" id="GO:0016020">
    <property type="term" value="C:membrane"/>
    <property type="evidence" value="ECO:0007669"/>
    <property type="project" value="InterPro"/>
</dbReference>
<dbReference type="InterPro" id="IPR006813">
    <property type="entry name" value="Glyco_trans_17"/>
</dbReference>
<organism evidence="1 2">
    <name type="scientific">Methylorubrum populi</name>
    <dbReference type="NCBI Taxonomy" id="223967"/>
    <lineage>
        <taxon>Bacteria</taxon>
        <taxon>Pseudomonadati</taxon>
        <taxon>Pseudomonadota</taxon>
        <taxon>Alphaproteobacteria</taxon>
        <taxon>Hyphomicrobiales</taxon>
        <taxon>Methylobacteriaceae</taxon>
        <taxon>Methylorubrum</taxon>
    </lineage>
</organism>
<reference evidence="1" key="2">
    <citation type="submission" date="2021-09" db="EMBL/GenBank/DDBJ databases">
        <authorList>
            <person name="Gilroy R."/>
        </authorList>
    </citation>
    <scope>NUCLEOTIDE SEQUENCE</scope>
    <source>
        <strain evidence="1">316</strain>
    </source>
</reference>
<dbReference type="Proteomes" id="UP000742631">
    <property type="component" value="Unassembled WGS sequence"/>
</dbReference>
<proteinExistence type="predicted"/>
<gene>
    <name evidence="1" type="ORF">K8W01_15015</name>
</gene>
<dbReference type="GO" id="GO:0003830">
    <property type="term" value="F:beta-1,4-mannosylglycoprotein 4-beta-N-acetylglucosaminyltransferase activity"/>
    <property type="evidence" value="ECO:0007669"/>
    <property type="project" value="InterPro"/>
</dbReference>
<accession>A0A921JFJ1</accession>
<dbReference type="EMBL" id="DYYG01000043">
    <property type="protein sequence ID" value="HJE24965.1"/>
    <property type="molecule type" value="Genomic_DNA"/>
</dbReference>
<dbReference type="PANTHER" id="PTHR12224:SF0">
    <property type="entry name" value="BETA-1,4-MANNOSYL-GLYCOPROTEIN 4-BETA-N-ACETYLGLUCOSAMINYLTRANSFERASE"/>
    <property type="match status" value="1"/>
</dbReference>
<dbReference type="GO" id="GO:0006044">
    <property type="term" value="P:N-acetylglucosamine metabolic process"/>
    <property type="evidence" value="ECO:0007669"/>
    <property type="project" value="TreeGrafter"/>
</dbReference>
<evidence type="ECO:0000313" key="1">
    <source>
        <dbReference type="EMBL" id="HJE24965.1"/>
    </source>
</evidence>
<dbReference type="AlphaFoldDB" id="A0A921JFJ1"/>
<name>A0A921JFJ1_9HYPH</name>
<dbReference type="PANTHER" id="PTHR12224">
    <property type="entry name" value="BETA-1,4-MANNOSYL-GLYCOPROTEIN BETA-1,4-N-ACETYLGLUCOSAMINYL-TRANSFERASE"/>
    <property type="match status" value="1"/>
</dbReference>